<evidence type="ECO:0000259" key="28">
    <source>
        <dbReference type="PROSITE" id="PS51104"/>
    </source>
</evidence>
<dbReference type="GO" id="GO:0090563">
    <property type="term" value="F:protein-phosphocysteine-sugar phosphotransferase activity"/>
    <property type="evidence" value="ECO:0007669"/>
    <property type="project" value="TreeGrafter"/>
</dbReference>
<keyword evidence="13" id="KW-0762">Sugar transport</keyword>
<feature type="transmembrane region" description="Helical" evidence="25">
    <location>
        <begin position="221"/>
        <end position="242"/>
    </location>
</feature>
<dbReference type="InterPro" id="IPR003501">
    <property type="entry name" value="PTS_EIIB_2/3"/>
</dbReference>
<evidence type="ECO:0000256" key="17">
    <source>
        <dbReference type="ARBA" id="ARBA00022777"/>
    </source>
</evidence>
<reference evidence="30" key="1">
    <citation type="submission" date="2014-05" db="EMBL/GenBank/DDBJ databases">
        <title>Whole genome sequencing of Lactobacillus casei NRIC0644.</title>
        <authorList>
            <person name="Atarashi H."/>
            <person name="Yoshida Y."/>
            <person name="Fujimura S."/>
            <person name="Tanaka N."/>
            <person name="Shiwa Y."/>
            <person name="Yoshikawa H."/>
            <person name="Okada S."/>
            <person name="Nakagawa J."/>
        </authorList>
    </citation>
    <scope>NUCLEOTIDE SEQUENCE [LARGE SCALE GENOMIC DNA]</scope>
    <source>
        <strain evidence="30">NRIC0644</strain>
    </source>
</reference>
<keyword evidence="12" id="KW-0597">Phosphoprotein</keyword>
<dbReference type="GO" id="GO:0022872">
    <property type="term" value="F:protein-N(PI)-phosphohistidine-mannitol phosphotransferase system transmembrane transporter activity"/>
    <property type="evidence" value="ECO:0007669"/>
    <property type="project" value="InterPro"/>
</dbReference>
<dbReference type="PROSITE" id="PS51104">
    <property type="entry name" value="PTS_EIIC_TYPE_2"/>
    <property type="match status" value="1"/>
</dbReference>
<feature type="transmembrane region" description="Helical" evidence="25">
    <location>
        <begin position="320"/>
        <end position="342"/>
    </location>
</feature>
<dbReference type="NCBIfam" id="NF011663">
    <property type="entry name" value="PRK15083.1"/>
    <property type="match status" value="1"/>
</dbReference>
<dbReference type="GO" id="GO:0005886">
    <property type="term" value="C:plasma membrane"/>
    <property type="evidence" value="ECO:0007669"/>
    <property type="project" value="UniProtKB-SubCell"/>
</dbReference>
<feature type="domain" description="PTS EIIB type-2" evidence="27">
    <location>
        <begin position="385"/>
        <end position="482"/>
    </location>
</feature>
<dbReference type="InterPro" id="IPR036095">
    <property type="entry name" value="PTS_EIIB-like_sf"/>
</dbReference>
<evidence type="ECO:0000256" key="22">
    <source>
        <dbReference type="ARBA" id="ARBA00030956"/>
    </source>
</evidence>
<keyword evidence="17" id="KW-0418">Kinase</keyword>
<dbReference type="EC" id="2.7.1.197" evidence="5"/>
<keyword evidence="15" id="KW-0598">Phosphotransferase system</keyword>
<comment type="subunit">
    <text evidence="4">Homodimer.</text>
</comment>
<sequence length="641" mass="68060">MEASGVPQKKVDVLARIRKFGGYMSGMVMPNLGAFVGWGLMAALFIPNGWFPNADLNHLIKPTLDYVFPMLIGYTAGYNIHGQRGGVIGLFATLGVIVGADITMISGAMIMGPLAAWLLKKFDNWVDGKVRPGFEMFVDNFSLGIIGAVLTILAYISIGPAIQFLVAVLSSGVTWATTHKFIPLLSVFMAPAQVLFLNNVVNHGILAPIGYAQAAEAGKSIMFLVDTNNGPLLGTLFAIALAGRGKVKNTAPMAMFIAGIAGIGEVYFPFVLANPILVFATMGGLAVSLFLQVLMGGGLIGVASPGSLINIAIMTPKDAIVANFVSILAGFIVSTLIALFLLKTFAGGKDDDLEEFNVGGRQVKSVANFVPAVGETIAKTTSKIKKIIVACDSGMGSSAMGASVLKNILKKSGYADISVEHSSANQIAPDADLVITLDSLIERAKLAGGSDSISYLPVNNFLKEDDYKPAIDFIASRNQATATKTEVDDPDDLVPTKNEAKVLPKENIKLHQHFRTPEEAIQAAGQVLASNGFVDTTYIDDMLKRNEDLSVYVGNHVAVPHGLETSDPKIKKSGLSVLQVPEGVEFGPDEIAYVIIGIAGKSDTHLEMLTKISLVLMDEANVEKIRSAESEEEIMAVLNIS</sequence>
<keyword evidence="11" id="KW-0997">Cell inner membrane</keyword>
<name>A0A0C9PSW0_LACPA</name>
<dbReference type="GO" id="GO:0016301">
    <property type="term" value="F:kinase activity"/>
    <property type="evidence" value="ECO:0007669"/>
    <property type="project" value="UniProtKB-KW"/>
</dbReference>
<dbReference type="CDD" id="cd05567">
    <property type="entry name" value="PTS_IIB_mannitol"/>
    <property type="match status" value="1"/>
</dbReference>
<comment type="subcellular location">
    <subcellularLocation>
        <location evidence="3">Cell inner membrane</location>
        <topology evidence="3">Multi-pass membrane protein</topology>
    </subcellularLocation>
</comment>
<evidence type="ECO:0000256" key="24">
    <source>
        <dbReference type="ARBA" id="ARBA00033349"/>
    </source>
</evidence>
<evidence type="ECO:0000313" key="29">
    <source>
        <dbReference type="EMBL" id="GAN38051.1"/>
    </source>
</evidence>
<feature type="transmembrane region" description="Helical" evidence="25">
    <location>
        <begin position="88"/>
        <end position="119"/>
    </location>
</feature>
<dbReference type="PROSITE" id="PS00372">
    <property type="entry name" value="PTS_EIIA_TYPE_2_HIS"/>
    <property type="match status" value="1"/>
</dbReference>
<comment type="catalytic activity">
    <reaction evidence="1">
        <text>D-mannitol(out) + N(pros)-phospho-L-histidyl-[protein] = D-mannitol 1-phosphate(in) + L-histidyl-[protein]</text>
        <dbReference type="Rhea" id="RHEA:33363"/>
        <dbReference type="Rhea" id="RHEA-COMP:9745"/>
        <dbReference type="Rhea" id="RHEA-COMP:9746"/>
        <dbReference type="ChEBI" id="CHEBI:16899"/>
        <dbReference type="ChEBI" id="CHEBI:29979"/>
        <dbReference type="ChEBI" id="CHEBI:61381"/>
        <dbReference type="ChEBI" id="CHEBI:64837"/>
        <dbReference type="EC" id="2.7.1.197"/>
    </reaction>
</comment>
<keyword evidence="10" id="KW-1003">Cell membrane</keyword>
<evidence type="ECO:0000313" key="30">
    <source>
        <dbReference type="Proteomes" id="UP000032552"/>
    </source>
</evidence>
<dbReference type="GO" id="GO:0009401">
    <property type="term" value="P:phosphoenolpyruvate-dependent sugar phosphotransferase system"/>
    <property type="evidence" value="ECO:0007669"/>
    <property type="project" value="UniProtKB-KW"/>
</dbReference>
<feature type="transmembrane region" description="Helical" evidence="25">
    <location>
        <begin position="181"/>
        <end position="201"/>
    </location>
</feature>
<comment type="caution">
    <text evidence="29">The sequence shown here is derived from an EMBL/GenBank/DDBJ whole genome shotgun (WGS) entry which is preliminary data.</text>
</comment>
<comment type="function">
    <text evidence="2">The phosphoenolpyruvate-dependent sugar phosphotransferase system (sugar PTS), a major carbohydrate active transport system, catalyzes the phosphorylation of incoming sugar substrates concomitantly with their translocation across the cell membrane. The enzyme II CmtAB PTS system is involved in D-mannitol transport.</text>
</comment>
<keyword evidence="14" id="KW-0808">Transferase</keyword>
<evidence type="ECO:0000256" key="11">
    <source>
        <dbReference type="ARBA" id="ARBA00022519"/>
    </source>
</evidence>
<dbReference type="PANTHER" id="PTHR30181:SF2">
    <property type="entry name" value="PTS SYSTEM MANNITOL-SPECIFIC EIICBA COMPONENT"/>
    <property type="match status" value="1"/>
</dbReference>
<keyword evidence="19 25" id="KW-0472">Membrane</keyword>
<dbReference type="InterPro" id="IPR003352">
    <property type="entry name" value="PTS_EIIC"/>
</dbReference>
<gene>
    <name evidence="29" type="ORF">LC0644_2640</name>
</gene>
<feature type="transmembrane region" description="Helical" evidence="25">
    <location>
        <begin position="254"/>
        <end position="277"/>
    </location>
</feature>
<dbReference type="Proteomes" id="UP000032552">
    <property type="component" value="Unassembled WGS sequence"/>
</dbReference>
<evidence type="ECO:0000259" key="26">
    <source>
        <dbReference type="PROSITE" id="PS51094"/>
    </source>
</evidence>
<dbReference type="InterPro" id="IPR029503">
    <property type="entry name" value="PTS_EIIB_mannitol"/>
</dbReference>
<dbReference type="InterPro" id="IPR013011">
    <property type="entry name" value="PTS_EIIB_2"/>
</dbReference>
<evidence type="ECO:0000256" key="16">
    <source>
        <dbReference type="ARBA" id="ARBA00022692"/>
    </source>
</evidence>
<dbReference type="SUPFAM" id="SSF52794">
    <property type="entry name" value="PTS system IIB component-like"/>
    <property type="match status" value="1"/>
</dbReference>
<keyword evidence="18 25" id="KW-1133">Transmembrane helix</keyword>
<evidence type="ECO:0000256" key="10">
    <source>
        <dbReference type="ARBA" id="ARBA00022475"/>
    </source>
</evidence>
<evidence type="ECO:0000256" key="12">
    <source>
        <dbReference type="ARBA" id="ARBA00022553"/>
    </source>
</evidence>
<evidence type="ECO:0000259" key="27">
    <source>
        <dbReference type="PROSITE" id="PS51099"/>
    </source>
</evidence>
<organism evidence="29 30">
    <name type="scientific">Lacticaseibacillus paracasei NRIC 0644</name>
    <dbReference type="NCBI Taxonomy" id="1435038"/>
    <lineage>
        <taxon>Bacteria</taxon>
        <taxon>Bacillati</taxon>
        <taxon>Bacillota</taxon>
        <taxon>Bacilli</taxon>
        <taxon>Lactobacillales</taxon>
        <taxon>Lactobacillaceae</taxon>
        <taxon>Lacticaseibacillus</taxon>
    </lineage>
</organism>
<evidence type="ECO:0000256" key="13">
    <source>
        <dbReference type="ARBA" id="ARBA00022597"/>
    </source>
</evidence>
<evidence type="ECO:0000256" key="14">
    <source>
        <dbReference type="ARBA" id="ARBA00022679"/>
    </source>
</evidence>
<dbReference type="SUPFAM" id="SSF55804">
    <property type="entry name" value="Phoshotransferase/anion transport protein"/>
    <property type="match status" value="1"/>
</dbReference>
<dbReference type="EMBL" id="BAYM01000390">
    <property type="protein sequence ID" value="GAN38051.1"/>
    <property type="molecule type" value="Genomic_DNA"/>
</dbReference>
<feature type="transmembrane region" description="Helical" evidence="25">
    <location>
        <begin position="20"/>
        <end position="46"/>
    </location>
</feature>
<dbReference type="PROSITE" id="PS51094">
    <property type="entry name" value="PTS_EIIA_TYPE_2"/>
    <property type="match status" value="1"/>
</dbReference>
<dbReference type="RefSeq" id="WP_045624413.1">
    <property type="nucleotide sequence ID" value="NZ_BAYM01000390.1"/>
</dbReference>
<evidence type="ECO:0000256" key="2">
    <source>
        <dbReference type="ARBA" id="ARBA00002434"/>
    </source>
</evidence>
<evidence type="ECO:0000256" key="1">
    <source>
        <dbReference type="ARBA" id="ARBA00001655"/>
    </source>
</evidence>
<dbReference type="Pfam" id="PF00359">
    <property type="entry name" value="PTS_EIIA_2"/>
    <property type="match status" value="1"/>
</dbReference>
<evidence type="ECO:0000256" key="21">
    <source>
        <dbReference type="ARBA" id="ARBA00030684"/>
    </source>
</evidence>
<evidence type="ECO:0000256" key="3">
    <source>
        <dbReference type="ARBA" id="ARBA00004429"/>
    </source>
</evidence>
<evidence type="ECO:0000256" key="7">
    <source>
        <dbReference type="ARBA" id="ARBA00015039"/>
    </source>
</evidence>
<proteinExistence type="predicted"/>
<feature type="domain" description="PTS EIIC type-2" evidence="28">
    <location>
        <begin position="20"/>
        <end position="348"/>
    </location>
</feature>
<dbReference type="Gene3D" id="3.40.50.2300">
    <property type="match status" value="1"/>
</dbReference>
<dbReference type="PANTHER" id="PTHR30181">
    <property type="entry name" value="MANNITOL PERMEASE IIC COMPONENT"/>
    <property type="match status" value="1"/>
</dbReference>
<evidence type="ECO:0000256" key="4">
    <source>
        <dbReference type="ARBA" id="ARBA00011738"/>
    </source>
</evidence>
<dbReference type="InterPro" id="IPR002178">
    <property type="entry name" value="PTS_EIIA_type-2_dom"/>
</dbReference>
<keyword evidence="9" id="KW-0813">Transport</keyword>
<evidence type="ECO:0000256" key="8">
    <source>
        <dbReference type="ARBA" id="ARBA00021825"/>
    </source>
</evidence>
<feature type="domain" description="PTS EIIA type-2" evidence="26">
    <location>
        <begin position="501"/>
        <end position="641"/>
    </location>
</feature>
<protein>
    <recommendedName>
        <fullName evidence="6">Mannitol-specific phosphotransferase enzyme IIA component</fullName>
        <ecNumber evidence="5">2.7.1.197</ecNumber>
    </recommendedName>
    <alternativeName>
        <fullName evidence="22">EIIA</fullName>
    </alternativeName>
    <alternativeName>
        <fullName evidence="24">EIICB-Mtl</fullName>
    </alternativeName>
    <alternativeName>
        <fullName evidence="21">EIICBA-Mtl</fullName>
    </alternativeName>
    <alternativeName>
        <fullName evidence="23">EIII</fullName>
    </alternativeName>
    <alternativeName>
        <fullName evidence="20">PTS system mannitol-specific EIIA component</fullName>
    </alternativeName>
    <alternativeName>
        <fullName evidence="8">PTS system mannitol-specific EIICB component</fullName>
    </alternativeName>
    <alternativeName>
        <fullName evidence="7">PTS system mannitol-specific EIICBA component</fullName>
    </alternativeName>
</protein>
<dbReference type="AlphaFoldDB" id="A0A0C9PSW0"/>
<dbReference type="Pfam" id="PF02378">
    <property type="entry name" value="PTS_EIIC"/>
    <property type="match status" value="1"/>
</dbReference>
<evidence type="ECO:0000256" key="25">
    <source>
        <dbReference type="SAM" id="Phobius"/>
    </source>
</evidence>
<dbReference type="PROSITE" id="PS51099">
    <property type="entry name" value="PTS_EIIB_TYPE_2"/>
    <property type="match status" value="1"/>
</dbReference>
<feature type="transmembrane region" description="Helical" evidence="25">
    <location>
        <begin position="289"/>
        <end position="313"/>
    </location>
</feature>
<evidence type="ECO:0000256" key="20">
    <source>
        <dbReference type="ARBA" id="ARBA00029908"/>
    </source>
</evidence>
<evidence type="ECO:0000256" key="9">
    <source>
        <dbReference type="ARBA" id="ARBA00022448"/>
    </source>
</evidence>
<dbReference type="InterPro" id="IPR013014">
    <property type="entry name" value="PTS_EIIC_2"/>
</dbReference>
<evidence type="ECO:0000256" key="23">
    <source>
        <dbReference type="ARBA" id="ARBA00030962"/>
    </source>
</evidence>
<dbReference type="Pfam" id="PF02302">
    <property type="entry name" value="PTS_IIB"/>
    <property type="match status" value="1"/>
</dbReference>
<dbReference type="InterPro" id="IPR050893">
    <property type="entry name" value="Sugar_PTS"/>
</dbReference>
<evidence type="ECO:0000256" key="19">
    <source>
        <dbReference type="ARBA" id="ARBA00023136"/>
    </source>
</evidence>
<evidence type="ECO:0000256" key="15">
    <source>
        <dbReference type="ARBA" id="ARBA00022683"/>
    </source>
</evidence>
<evidence type="ECO:0000256" key="18">
    <source>
        <dbReference type="ARBA" id="ARBA00022989"/>
    </source>
</evidence>
<dbReference type="InterPro" id="IPR016152">
    <property type="entry name" value="PTrfase/Anion_transptr"/>
</dbReference>
<evidence type="ECO:0000256" key="6">
    <source>
        <dbReference type="ARBA" id="ARBA00014783"/>
    </source>
</evidence>
<feature type="transmembrane region" description="Helical" evidence="25">
    <location>
        <begin position="66"/>
        <end position="81"/>
    </location>
</feature>
<dbReference type="Gene3D" id="3.40.930.10">
    <property type="entry name" value="Mannitol-specific EII, Chain A"/>
    <property type="match status" value="1"/>
</dbReference>
<feature type="transmembrane region" description="Helical" evidence="25">
    <location>
        <begin position="141"/>
        <end position="169"/>
    </location>
</feature>
<evidence type="ECO:0000256" key="5">
    <source>
        <dbReference type="ARBA" id="ARBA00011909"/>
    </source>
</evidence>
<keyword evidence="16 25" id="KW-0812">Transmembrane</keyword>
<accession>A0A0C9PSW0</accession>